<comment type="caution">
    <text evidence="3">The sequence shown here is derived from an EMBL/GenBank/DDBJ whole genome shotgun (WGS) entry which is preliminary data.</text>
</comment>
<dbReference type="EMBL" id="JANIIK010000034">
    <property type="protein sequence ID" value="KAJ3614352.1"/>
    <property type="molecule type" value="Genomic_DNA"/>
</dbReference>
<gene>
    <name evidence="3" type="ORF">NHX12_017926</name>
</gene>
<dbReference type="OrthoDB" id="8923679at2759"/>
<feature type="region of interest" description="Disordered" evidence="1">
    <location>
        <begin position="59"/>
        <end position="83"/>
    </location>
</feature>
<dbReference type="Gene3D" id="2.60.40.10">
    <property type="entry name" value="Immunoglobulins"/>
    <property type="match status" value="1"/>
</dbReference>
<evidence type="ECO:0000259" key="2">
    <source>
        <dbReference type="PROSITE" id="PS50853"/>
    </source>
</evidence>
<accession>A0A9Q0IUY3</accession>
<proteinExistence type="predicted"/>
<name>A0A9Q0IUY3_9TELE</name>
<evidence type="ECO:0000256" key="1">
    <source>
        <dbReference type="SAM" id="MobiDB-lite"/>
    </source>
</evidence>
<evidence type="ECO:0000313" key="4">
    <source>
        <dbReference type="Proteomes" id="UP001148018"/>
    </source>
</evidence>
<feature type="non-terminal residue" evidence="3">
    <location>
        <position position="83"/>
    </location>
</feature>
<dbReference type="Proteomes" id="UP001148018">
    <property type="component" value="Unassembled WGS sequence"/>
</dbReference>
<dbReference type="PROSITE" id="PS50853">
    <property type="entry name" value="FN3"/>
    <property type="match status" value="1"/>
</dbReference>
<dbReference type="InterPro" id="IPR013783">
    <property type="entry name" value="Ig-like_fold"/>
</dbReference>
<protein>
    <recommendedName>
        <fullName evidence="2">Fibronectin type-III domain-containing protein</fullName>
    </recommendedName>
</protein>
<feature type="domain" description="Fibronectin type-III" evidence="2">
    <location>
        <begin position="1"/>
        <end position="74"/>
    </location>
</feature>
<dbReference type="CDD" id="cd00063">
    <property type="entry name" value="FN3"/>
    <property type="match status" value="1"/>
</dbReference>
<dbReference type="InterPro" id="IPR036116">
    <property type="entry name" value="FN3_sf"/>
</dbReference>
<reference evidence="3" key="1">
    <citation type="submission" date="2022-07" db="EMBL/GenBank/DDBJ databases">
        <title>Chromosome-level genome of Muraenolepis orangiensis.</title>
        <authorList>
            <person name="Kim J."/>
        </authorList>
    </citation>
    <scope>NUCLEOTIDE SEQUENCE</scope>
    <source>
        <strain evidence="3">KU_S4_2022</strain>
        <tissue evidence="3">Muscle</tissue>
    </source>
</reference>
<sequence length="83" mass="9248">LKKFRRYQIGKGDAGSSYYYWEQQHQTDKEFVLDTSAVLANLSGYTHYMLTLTAFNMAGDGPPSEPRGARTQQSAPSPPGFLT</sequence>
<keyword evidence="4" id="KW-1185">Reference proteome</keyword>
<organism evidence="3 4">
    <name type="scientific">Muraenolepis orangiensis</name>
    <name type="common">Patagonian moray cod</name>
    <dbReference type="NCBI Taxonomy" id="630683"/>
    <lineage>
        <taxon>Eukaryota</taxon>
        <taxon>Metazoa</taxon>
        <taxon>Chordata</taxon>
        <taxon>Craniata</taxon>
        <taxon>Vertebrata</taxon>
        <taxon>Euteleostomi</taxon>
        <taxon>Actinopterygii</taxon>
        <taxon>Neopterygii</taxon>
        <taxon>Teleostei</taxon>
        <taxon>Neoteleostei</taxon>
        <taxon>Acanthomorphata</taxon>
        <taxon>Zeiogadaria</taxon>
        <taxon>Gadariae</taxon>
        <taxon>Gadiformes</taxon>
        <taxon>Muraenolepidoidei</taxon>
        <taxon>Muraenolepididae</taxon>
        <taxon>Muraenolepis</taxon>
    </lineage>
</organism>
<dbReference type="SUPFAM" id="SSF49265">
    <property type="entry name" value="Fibronectin type III"/>
    <property type="match status" value="1"/>
</dbReference>
<dbReference type="AlphaFoldDB" id="A0A9Q0IUY3"/>
<dbReference type="InterPro" id="IPR003961">
    <property type="entry name" value="FN3_dom"/>
</dbReference>
<evidence type="ECO:0000313" key="3">
    <source>
        <dbReference type="EMBL" id="KAJ3614352.1"/>
    </source>
</evidence>